<dbReference type="Pfam" id="PF00015">
    <property type="entry name" value="MCPsignal"/>
    <property type="match status" value="1"/>
</dbReference>
<dbReference type="SMART" id="SM00283">
    <property type="entry name" value="MA"/>
    <property type="match status" value="1"/>
</dbReference>
<evidence type="ECO:0000256" key="1">
    <source>
        <dbReference type="ARBA" id="ARBA00004236"/>
    </source>
</evidence>
<evidence type="ECO:0000256" key="2">
    <source>
        <dbReference type="ARBA" id="ARBA00022475"/>
    </source>
</evidence>
<dbReference type="EMBL" id="JXRR01000008">
    <property type="protein sequence ID" value="KIL50886.1"/>
    <property type="molecule type" value="Genomic_DNA"/>
</dbReference>
<evidence type="ECO:0000259" key="11">
    <source>
        <dbReference type="PROSITE" id="PS50885"/>
    </source>
</evidence>
<comment type="caution">
    <text evidence="12">The sequence shown here is derived from an EMBL/GenBank/DDBJ whole genome shotgun (WGS) entry which is preliminary data.</text>
</comment>
<evidence type="ECO:0000256" key="5">
    <source>
        <dbReference type="ARBA" id="ARBA00029447"/>
    </source>
</evidence>
<keyword evidence="4 6" id="KW-0807">Transducer</keyword>
<dbReference type="RefSeq" id="WP_052476742.1">
    <property type="nucleotide sequence ID" value="NZ_JXRR01000008.1"/>
</dbReference>
<evidence type="ECO:0000313" key="12">
    <source>
        <dbReference type="EMBL" id="KIL50886.1"/>
    </source>
</evidence>
<keyword evidence="3 9" id="KW-0472">Membrane</keyword>
<keyword evidence="9" id="KW-1133">Transmembrane helix</keyword>
<feature type="domain" description="Methyl-accepting transducer" evidence="10">
    <location>
        <begin position="276"/>
        <end position="512"/>
    </location>
</feature>
<dbReference type="PANTHER" id="PTHR32089:SF112">
    <property type="entry name" value="LYSOZYME-LIKE PROTEIN-RELATED"/>
    <property type="match status" value="1"/>
</dbReference>
<dbReference type="PRINTS" id="PR00260">
    <property type="entry name" value="CHEMTRNSDUCR"/>
</dbReference>
<dbReference type="Pfam" id="PF00672">
    <property type="entry name" value="HAMP"/>
    <property type="match status" value="1"/>
</dbReference>
<dbReference type="GO" id="GO:0005886">
    <property type="term" value="C:plasma membrane"/>
    <property type="evidence" value="ECO:0007669"/>
    <property type="project" value="UniProtKB-SubCell"/>
</dbReference>
<dbReference type="Gene3D" id="6.10.340.10">
    <property type="match status" value="1"/>
</dbReference>
<dbReference type="SUPFAM" id="SSF58104">
    <property type="entry name" value="Methyl-accepting chemotaxis protein (MCP) signaling domain"/>
    <property type="match status" value="1"/>
</dbReference>
<dbReference type="GO" id="GO:0006935">
    <property type="term" value="P:chemotaxis"/>
    <property type="evidence" value="ECO:0007669"/>
    <property type="project" value="InterPro"/>
</dbReference>
<gene>
    <name evidence="12" type="ORF">KR50_07670</name>
</gene>
<dbReference type="CDD" id="cd11386">
    <property type="entry name" value="MCP_signal"/>
    <property type="match status" value="1"/>
</dbReference>
<evidence type="ECO:0000256" key="6">
    <source>
        <dbReference type="PROSITE-ProRule" id="PRU00284"/>
    </source>
</evidence>
<keyword evidence="2" id="KW-1003">Cell membrane</keyword>
<keyword evidence="7" id="KW-0175">Coiled coil</keyword>
<evidence type="ECO:0000313" key="13">
    <source>
        <dbReference type="Proteomes" id="UP000031972"/>
    </source>
</evidence>
<feature type="region of interest" description="Disordered" evidence="8">
    <location>
        <begin position="566"/>
        <end position="597"/>
    </location>
</feature>
<dbReference type="GO" id="GO:0004888">
    <property type="term" value="F:transmembrane signaling receptor activity"/>
    <property type="evidence" value="ECO:0007669"/>
    <property type="project" value="InterPro"/>
</dbReference>
<name>A0A0C2W2N3_9BACL</name>
<dbReference type="InterPro" id="IPR004089">
    <property type="entry name" value="MCPsignal_dom"/>
</dbReference>
<dbReference type="GO" id="GO:0007165">
    <property type="term" value="P:signal transduction"/>
    <property type="evidence" value="ECO:0007669"/>
    <property type="project" value="UniProtKB-KW"/>
</dbReference>
<dbReference type="PANTHER" id="PTHR32089">
    <property type="entry name" value="METHYL-ACCEPTING CHEMOTAXIS PROTEIN MCPB"/>
    <property type="match status" value="1"/>
</dbReference>
<feature type="compositionally biased region" description="Basic and acidic residues" evidence="8">
    <location>
        <begin position="579"/>
        <end position="597"/>
    </location>
</feature>
<keyword evidence="9" id="KW-0812">Transmembrane</keyword>
<feature type="domain" description="HAMP" evidence="11">
    <location>
        <begin position="204"/>
        <end position="257"/>
    </location>
</feature>
<dbReference type="OrthoDB" id="107771at2"/>
<accession>A0A0C2W2N3</accession>
<protein>
    <recommendedName>
        <fullName evidence="14">Methyl-accepting chemotaxis protein</fullName>
    </recommendedName>
</protein>
<evidence type="ECO:0000256" key="8">
    <source>
        <dbReference type="SAM" id="MobiDB-lite"/>
    </source>
</evidence>
<dbReference type="Gene3D" id="1.10.287.950">
    <property type="entry name" value="Methyl-accepting chemotaxis protein"/>
    <property type="match status" value="1"/>
</dbReference>
<dbReference type="InterPro" id="IPR003660">
    <property type="entry name" value="HAMP_dom"/>
</dbReference>
<evidence type="ECO:0000256" key="4">
    <source>
        <dbReference type="ARBA" id="ARBA00023224"/>
    </source>
</evidence>
<evidence type="ECO:0000259" key="10">
    <source>
        <dbReference type="PROSITE" id="PS50111"/>
    </source>
</evidence>
<organism evidence="12 13">
    <name type="scientific">Jeotgalibacillus campisalis</name>
    <dbReference type="NCBI Taxonomy" id="220754"/>
    <lineage>
        <taxon>Bacteria</taxon>
        <taxon>Bacillati</taxon>
        <taxon>Bacillota</taxon>
        <taxon>Bacilli</taxon>
        <taxon>Bacillales</taxon>
        <taxon>Caryophanaceae</taxon>
        <taxon>Jeotgalibacillus</taxon>
    </lineage>
</organism>
<dbReference type="SMART" id="SM00304">
    <property type="entry name" value="HAMP"/>
    <property type="match status" value="1"/>
</dbReference>
<sequence length="597" mass="64942">MTSTVGKKLITAFIIVSIISAASGAYSYTVLRQMDQTFSQVADTFFEAKSYALKLEGVVHEQNDSFRGYLLTGSQEDLETFNQLNEETNNIANDLNLLLENEESKAFLDSIIQKNSSMLDVSKNVTAIFDATPQVGISLANSDMSPLAERMAEESAVFVSNLDEQINSDLSGASQSMEQARVWSVAITVLALVIAIGLGVVLTSRITKPLKSMKTLAEQMARGDLTDDSAPMKGKDEIAALHHSFLQMRDHFRGLIHQISFSATQVAASSEELLANAEQTSQATVQTAASIEDISKGSHDQMNASNKSVQRLGHMTTNVRDLSESAERIEKYSVQSLTHAEDGGLLVEETLSNMNAIDHSVQASDHAIHALTSRADEIGTILDVIRSIADQTNLLALNAAIEAARAGEHGRGFAVVADEVRKLAEQSAGSTHQINDLIEEMQKETNQSVQKMSDVKEEVTRGLATAATTKEKFQSIIESVQSMSTQIEQMNQTARSLSTNSEEVSQSVTTMAAVADETNSHSDTVSAAAQQTLASMEEVTQSASSLTGMAEELQSYVGRFILPQESAGKTVPEEEEWTEEMREQETREEMEDHNKIA</sequence>
<dbReference type="AlphaFoldDB" id="A0A0C2W2N3"/>
<feature type="transmembrane region" description="Helical" evidence="9">
    <location>
        <begin position="182"/>
        <end position="204"/>
    </location>
</feature>
<proteinExistence type="inferred from homology"/>
<dbReference type="Proteomes" id="UP000031972">
    <property type="component" value="Unassembled WGS sequence"/>
</dbReference>
<feature type="coiled-coil region" evidence="7">
    <location>
        <begin position="438"/>
        <end position="500"/>
    </location>
</feature>
<reference evidence="12 13" key="1">
    <citation type="submission" date="2015-01" db="EMBL/GenBank/DDBJ databases">
        <title>Jeotgalibacillus campisalis genome sequencing.</title>
        <authorList>
            <person name="Goh K.M."/>
            <person name="Chan K.-G."/>
            <person name="Yaakop A.S."/>
            <person name="Ee R."/>
            <person name="Gan H.M."/>
            <person name="Chan C.S."/>
        </authorList>
    </citation>
    <scope>NUCLEOTIDE SEQUENCE [LARGE SCALE GENOMIC DNA]</scope>
    <source>
        <strain evidence="12 13">SF-57</strain>
    </source>
</reference>
<evidence type="ECO:0008006" key="14">
    <source>
        <dbReference type="Google" id="ProtNLM"/>
    </source>
</evidence>
<comment type="subcellular location">
    <subcellularLocation>
        <location evidence="1">Cell membrane</location>
    </subcellularLocation>
</comment>
<dbReference type="PATRIC" id="fig|220754.4.peg.786"/>
<dbReference type="InterPro" id="IPR004090">
    <property type="entry name" value="Chemotax_Me-accpt_rcpt"/>
</dbReference>
<dbReference type="PROSITE" id="PS50111">
    <property type="entry name" value="CHEMOTAXIS_TRANSDUC_2"/>
    <property type="match status" value="1"/>
</dbReference>
<dbReference type="CDD" id="cd06225">
    <property type="entry name" value="HAMP"/>
    <property type="match status" value="1"/>
</dbReference>
<comment type="similarity">
    <text evidence="5">Belongs to the methyl-accepting chemotaxis (MCP) protein family.</text>
</comment>
<dbReference type="FunFam" id="1.10.287.950:FF:000001">
    <property type="entry name" value="Methyl-accepting chemotaxis sensory transducer"/>
    <property type="match status" value="1"/>
</dbReference>
<dbReference type="PROSITE" id="PS50885">
    <property type="entry name" value="HAMP"/>
    <property type="match status" value="1"/>
</dbReference>
<evidence type="ECO:0000256" key="7">
    <source>
        <dbReference type="SAM" id="Coils"/>
    </source>
</evidence>
<keyword evidence="13" id="KW-1185">Reference proteome</keyword>
<evidence type="ECO:0000256" key="9">
    <source>
        <dbReference type="SAM" id="Phobius"/>
    </source>
</evidence>
<evidence type="ECO:0000256" key="3">
    <source>
        <dbReference type="ARBA" id="ARBA00023136"/>
    </source>
</evidence>